<sequence>MTELDARARFCRSLSNLFFRESINRKIKKIFRSLLDKMHFIWYTMNGTKWHVLVHIDGTKKNMDKIEWVWKHMCSWTGRMQDRSIGS</sequence>
<reference evidence="1" key="1">
    <citation type="submission" date="2019-08" db="EMBL/GenBank/DDBJ databases">
        <authorList>
            <person name="Kucharzyk K."/>
            <person name="Murdoch R.W."/>
            <person name="Higgins S."/>
            <person name="Loffler F."/>
        </authorList>
    </citation>
    <scope>NUCLEOTIDE SEQUENCE</scope>
</reference>
<name>A0A645FDU3_9ZZZZ</name>
<evidence type="ECO:0000313" key="1">
    <source>
        <dbReference type="EMBL" id="MPN11519.1"/>
    </source>
</evidence>
<dbReference type="AlphaFoldDB" id="A0A645FDU3"/>
<dbReference type="EMBL" id="VSSQ01057736">
    <property type="protein sequence ID" value="MPN11519.1"/>
    <property type="molecule type" value="Genomic_DNA"/>
</dbReference>
<comment type="caution">
    <text evidence="1">The sequence shown here is derived from an EMBL/GenBank/DDBJ whole genome shotgun (WGS) entry which is preliminary data.</text>
</comment>
<proteinExistence type="predicted"/>
<gene>
    <name evidence="1" type="ORF">SDC9_158822</name>
</gene>
<organism evidence="1">
    <name type="scientific">bioreactor metagenome</name>
    <dbReference type="NCBI Taxonomy" id="1076179"/>
    <lineage>
        <taxon>unclassified sequences</taxon>
        <taxon>metagenomes</taxon>
        <taxon>ecological metagenomes</taxon>
    </lineage>
</organism>
<protein>
    <submittedName>
        <fullName evidence="1">Uncharacterized protein</fullName>
    </submittedName>
</protein>
<accession>A0A645FDU3</accession>